<dbReference type="Pfam" id="PF23096">
    <property type="entry name" value="HEAT_PSME4"/>
    <property type="match status" value="1"/>
</dbReference>
<dbReference type="GO" id="GO:0010499">
    <property type="term" value="P:proteasomal ubiquitin-independent protein catabolic process"/>
    <property type="evidence" value="ECO:0007669"/>
    <property type="project" value="TreeGrafter"/>
</dbReference>
<evidence type="ECO:0008006" key="16">
    <source>
        <dbReference type="Google" id="ProtNLM"/>
    </source>
</evidence>
<dbReference type="Pfam" id="PF11919">
    <property type="entry name" value="PSME4_C"/>
    <property type="match status" value="1"/>
</dbReference>
<dbReference type="GO" id="GO:0006281">
    <property type="term" value="P:DNA repair"/>
    <property type="evidence" value="ECO:0007669"/>
    <property type="project" value="UniProtKB-KW"/>
</dbReference>
<keyword evidence="8" id="KW-0539">Nucleus</keyword>
<comment type="subcellular location">
    <subcellularLocation>
        <location evidence="2">Cytoplasm</location>
    </subcellularLocation>
    <subcellularLocation>
        <location evidence="1">Nucleus</location>
    </subcellularLocation>
</comment>
<dbReference type="STRING" id="1051890.A0A3N4LRM0"/>
<dbReference type="PANTHER" id="PTHR32170">
    <property type="entry name" value="PROTEASOME ACTIVATOR COMPLEX SUBUNIT 4"/>
    <property type="match status" value="1"/>
</dbReference>
<dbReference type="EMBL" id="ML121547">
    <property type="protein sequence ID" value="RPB23271.1"/>
    <property type="molecule type" value="Genomic_DNA"/>
</dbReference>
<dbReference type="GO" id="GO:0005634">
    <property type="term" value="C:nucleus"/>
    <property type="evidence" value="ECO:0007669"/>
    <property type="project" value="UniProtKB-SubCell"/>
</dbReference>
<dbReference type="InterPro" id="IPR032372">
    <property type="entry name" value="Blm10_N"/>
</dbReference>
<evidence type="ECO:0000313" key="14">
    <source>
        <dbReference type="EMBL" id="RPB23271.1"/>
    </source>
</evidence>
<dbReference type="InterPro" id="IPR032430">
    <property type="entry name" value="Blm10_mid"/>
</dbReference>
<keyword evidence="7" id="KW-0234">DNA repair</keyword>
<evidence type="ECO:0000256" key="3">
    <source>
        <dbReference type="ARBA" id="ARBA00005739"/>
    </source>
</evidence>
<keyword evidence="4" id="KW-0963">Cytoplasm</keyword>
<evidence type="ECO:0000259" key="12">
    <source>
        <dbReference type="Pfam" id="PF16547"/>
    </source>
</evidence>
<dbReference type="InterPro" id="IPR016024">
    <property type="entry name" value="ARM-type_fold"/>
</dbReference>
<feature type="domain" description="Proteasome activator complex subunit 4-like HEAT repeat-like" evidence="13">
    <location>
        <begin position="1360"/>
        <end position="1566"/>
    </location>
</feature>
<evidence type="ECO:0000256" key="8">
    <source>
        <dbReference type="ARBA" id="ARBA00023242"/>
    </source>
</evidence>
<keyword evidence="6" id="KW-0227">DNA damage</keyword>
<keyword evidence="15" id="KW-1185">Reference proteome</keyword>
<dbReference type="Pfam" id="PF16547">
    <property type="entry name" value="BLM10_N"/>
    <property type="match status" value="1"/>
</dbReference>
<evidence type="ECO:0000256" key="9">
    <source>
        <dbReference type="SAM" id="MobiDB-lite"/>
    </source>
</evidence>
<proteinExistence type="inferred from homology"/>
<feature type="domain" description="Proteasome activator Blm10 middle HEAT repeats region" evidence="11">
    <location>
        <begin position="376"/>
        <end position="901"/>
    </location>
</feature>
<evidence type="ECO:0000256" key="1">
    <source>
        <dbReference type="ARBA" id="ARBA00004123"/>
    </source>
</evidence>
<dbReference type="Pfam" id="PF16507">
    <property type="entry name" value="HEAT_PSME4_mid"/>
    <property type="match status" value="1"/>
</dbReference>
<evidence type="ECO:0000256" key="4">
    <source>
        <dbReference type="ARBA" id="ARBA00022490"/>
    </source>
</evidence>
<evidence type="ECO:0000259" key="13">
    <source>
        <dbReference type="Pfam" id="PF23096"/>
    </source>
</evidence>
<evidence type="ECO:0000259" key="10">
    <source>
        <dbReference type="Pfam" id="PF11919"/>
    </source>
</evidence>
<dbReference type="Proteomes" id="UP000267821">
    <property type="component" value="Unassembled WGS sequence"/>
</dbReference>
<sequence>MSKSFADFRLTHLSSDSHDQASGATTPGGVDWSNEDDSERNKRHKPRTYPYFQYLPYPVEDEARRLAALDEILKNLYISIEAGDFAPGAVHWTRELRAWLSLKFDLPRATRVKLVKLYYELSLAPGVDPNVSERFASLYSVLMKRKHYLRPGKDLILDWRIMFKELKAYVVPQETGFIHTTTLKRNVRTLNKMCSFAQLYYDPEELPAMFEEFMPYFSTSFVEGAFVVVGLFNLLLPTTPPPPNRPNLTPSYYLPTLFHLWHLVNRSKTFDISFLDYFSRLSRDLLPASHIGFGPHGIFTKDQSDLIFTAILRLLEIPVGMSNSPYSHVVDSSAGLAHPLERDQRKHPFIHSIGRWIVMSLSGKAADHDDSTMHGLEGLIEAVETFFHPSNSGNWSRTLSQLVFYLTDFFLMRWNKEQNGEMEVPEDRRLTPELKRRFVLCLKEVTFMGIYSKSENAMTFSLSALQGLANLEPELILPGALQRIYPSMQGLVEVHRTTSSLRSLGVLAKVLVRTKGFRCHVTTLMGLALPGIDANDLDKTVNSLHFIQALAYNIPFYGLDQTTNREGSGSHVALEWISQEVDRLEREGAEVAIDYSKELTADLEEEILRSSTTAFGDFVIAFLGRVFTLLENLPDTSRARGQSPEETVVNTLPGVFTPLLAALSPELYDIALVKIVDFVENHVENAARDAMSFICNSLCKVNPKKALKKLIPVLISNIRTEIDENGAASTRHSGPEILPRDRGLVWHLSILCMSIVHAGKAVMNHRQELLKLAEYLHRTCKGLPTVHISNFIHHLLINLTGIYPTDYSLTQPDESVDIDTWGKEYDPKKLTIRWHVPTREEIEFAVELFQTRSEGAMSAIGSLTSDSSPIKRDGTGKDWSDEMTRNLTLLRLIVSGVSMLFDTERVSSGNCIPDTSRDKQGDDAEMRDIDDEFAHPIKEELGEAADEEVQPTRKYPAGYHFQDKTDPLYILIHDLREKIGETLHQAHSFLQSSQQDDVQCFNALYTAYKSWFLDAGTERSAQVLDRVTRVFAADIHPFKVSGLRKKYPRPLLLRRAHVYHLQRMRHNAGPRPLSAMDAILLADLAESCVSLYTDIRRHAQSATDAAVRVIIGARPLVIPSLLDAFEKAIVENDYPRMKGAMYSLLYGSMSKTAGRDWRFAPRLIKAFIAASTADKPSVQKLATGTTYAVMEFGKPVEKMVVLNEDNVRSIKPKEDLLAMIAKKRARILNKRKKIEGKKTQLTLELVELAENSHWKTESRTATLLINLGLRFETIAPDSLIELITRGTIDPHPGLRGLYSGAMIALFCLIELRATCGHDYKKFLLDIVENPTKVVVPTRRDDPNWTEEFLASFANPITPYYVDQDYHGWLVWEKEMIGFLANAEEDIHYDEVEQKARMQIANCLTVEWFEKAFDFMKQEPRDTGADRFRVATAMLLQFTFNLVRDGLTPATFEDLKRLTSEVYDDGSDKHQHRATSEILGGIVCAWRDGPAKRKDQMWEFVFPIMKKVFEDGLNPENLNYWTSFLHLILQGKDPRRSWPVVEYLVSLRLDMTSNAAFKESSKIQLLHNCILETGWHFPFDKPIIDDFMKHLDHPYKGVREAMGQTIASIFRSKYHESYKDVKALMGDQQKASSVGTIPYQPSPDFSALIKDVFQRLEKWRHERPPGQQSQSSYTAGSKTVLLWLDTSLTSYECTTLLPFFPDLFMSEFLHMMDVKEDPELMTLAYHVFRHLPNIPHPPGQDKDFVKSLIRIGKTAISWHQRLRIQINIQVIYFRRLFLISQEQQQALFNCVSEMLEDTQLEVRLGAATSLSGMIRCSPVRIRDRIVEYLKEKFTRMLNENRLPRKTGFGTPSPDYTRITIVRHAAVLGLGALVQAFPYQSPPPKWLPEVLATLAVKAASDPGMVGKSVKTALSEFKKTRQDTWHVDMKAFTPDQLEDLEGVLWKSYFA</sequence>
<dbReference type="InterPro" id="IPR055455">
    <property type="entry name" value="HEAT_PSME4"/>
</dbReference>
<name>A0A3N4LRM0_9PEZI</name>
<organism evidence="14 15">
    <name type="scientific">Terfezia boudieri ATCC MYA-4762</name>
    <dbReference type="NCBI Taxonomy" id="1051890"/>
    <lineage>
        <taxon>Eukaryota</taxon>
        <taxon>Fungi</taxon>
        <taxon>Dikarya</taxon>
        <taxon>Ascomycota</taxon>
        <taxon>Pezizomycotina</taxon>
        <taxon>Pezizomycetes</taxon>
        <taxon>Pezizales</taxon>
        <taxon>Pezizaceae</taxon>
        <taxon>Terfezia</taxon>
    </lineage>
</organism>
<feature type="region of interest" description="Disordered" evidence="9">
    <location>
        <begin position="16"/>
        <end position="44"/>
    </location>
</feature>
<reference evidence="14 15" key="1">
    <citation type="journal article" date="2018" name="Nat. Ecol. Evol.">
        <title>Pezizomycetes genomes reveal the molecular basis of ectomycorrhizal truffle lifestyle.</title>
        <authorList>
            <person name="Murat C."/>
            <person name="Payen T."/>
            <person name="Noel B."/>
            <person name="Kuo A."/>
            <person name="Morin E."/>
            <person name="Chen J."/>
            <person name="Kohler A."/>
            <person name="Krizsan K."/>
            <person name="Balestrini R."/>
            <person name="Da Silva C."/>
            <person name="Montanini B."/>
            <person name="Hainaut M."/>
            <person name="Levati E."/>
            <person name="Barry K.W."/>
            <person name="Belfiori B."/>
            <person name="Cichocki N."/>
            <person name="Clum A."/>
            <person name="Dockter R.B."/>
            <person name="Fauchery L."/>
            <person name="Guy J."/>
            <person name="Iotti M."/>
            <person name="Le Tacon F."/>
            <person name="Lindquist E.A."/>
            <person name="Lipzen A."/>
            <person name="Malagnac F."/>
            <person name="Mello A."/>
            <person name="Molinier V."/>
            <person name="Miyauchi S."/>
            <person name="Poulain J."/>
            <person name="Riccioni C."/>
            <person name="Rubini A."/>
            <person name="Sitrit Y."/>
            <person name="Splivallo R."/>
            <person name="Traeger S."/>
            <person name="Wang M."/>
            <person name="Zifcakova L."/>
            <person name="Wipf D."/>
            <person name="Zambonelli A."/>
            <person name="Paolocci F."/>
            <person name="Nowrousian M."/>
            <person name="Ottonello S."/>
            <person name="Baldrian P."/>
            <person name="Spatafora J.W."/>
            <person name="Henrissat B."/>
            <person name="Nagy L.G."/>
            <person name="Aury J.M."/>
            <person name="Wincker P."/>
            <person name="Grigoriev I.V."/>
            <person name="Bonfante P."/>
            <person name="Martin F.M."/>
        </authorList>
    </citation>
    <scope>NUCLEOTIDE SEQUENCE [LARGE SCALE GENOMIC DNA]</scope>
    <source>
        <strain evidence="14 15">ATCC MYA-4762</strain>
    </source>
</reference>
<feature type="domain" description="Proteasome activator complex subunit 4 C-terminal" evidence="10">
    <location>
        <begin position="1859"/>
        <end position="1947"/>
    </location>
</feature>
<dbReference type="InParanoid" id="A0A3N4LRM0"/>
<dbReference type="GO" id="GO:0070628">
    <property type="term" value="F:proteasome binding"/>
    <property type="evidence" value="ECO:0007669"/>
    <property type="project" value="InterPro"/>
</dbReference>
<keyword evidence="5" id="KW-0677">Repeat</keyword>
<gene>
    <name evidence="14" type="ORF">L211DRAFT_809447</name>
</gene>
<accession>A0A3N4LRM0</accession>
<evidence type="ECO:0000256" key="7">
    <source>
        <dbReference type="ARBA" id="ARBA00023204"/>
    </source>
</evidence>
<comment type="similarity">
    <text evidence="3">Belongs to the BLM10 family.</text>
</comment>
<evidence type="ECO:0000256" key="6">
    <source>
        <dbReference type="ARBA" id="ARBA00022763"/>
    </source>
</evidence>
<feature type="domain" description="Proteasome activator Blm10 N-terminal" evidence="12">
    <location>
        <begin position="34"/>
        <end position="88"/>
    </location>
</feature>
<dbReference type="InterPro" id="IPR035309">
    <property type="entry name" value="PSME4"/>
</dbReference>
<dbReference type="GO" id="GO:0005829">
    <property type="term" value="C:cytosol"/>
    <property type="evidence" value="ECO:0007669"/>
    <property type="project" value="TreeGrafter"/>
</dbReference>
<evidence type="ECO:0000256" key="5">
    <source>
        <dbReference type="ARBA" id="ARBA00022737"/>
    </source>
</evidence>
<protein>
    <recommendedName>
        <fullName evidence="16">Proteasome activator subunit 4</fullName>
    </recommendedName>
</protein>
<dbReference type="SUPFAM" id="SSF48371">
    <property type="entry name" value="ARM repeat"/>
    <property type="match status" value="1"/>
</dbReference>
<evidence type="ECO:0000259" key="11">
    <source>
        <dbReference type="Pfam" id="PF16507"/>
    </source>
</evidence>
<dbReference type="PANTHER" id="PTHR32170:SF3">
    <property type="entry name" value="PROTEASOME ACTIVATOR COMPLEX SUBUNIT 4"/>
    <property type="match status" value="1"/>
</dbReference>
<evidence type="ECO:0000256" key="2">
    <source>
        <dbReference type="ARBA" id="ARBA00004496"/>
    </source>
</evidence>
<dbReference type="OrthoDB" id="17907at2759"/>
<evidence type="ECO:0000313" key="15">
    <source>
        <dbReference type="Proteomes" id="UP000267821"/>
    </source>
</evidence>
<dbReference type="InterPro" id="IPR021843">
    <property type="entry name" value="PSME4_C"/>
</dbReference>
<dbReference type="FunCoup" id="A0A3N4LRM0">
    <property type="interactions" value="328"/>
</dbReference>
<dbReference type="GO" id="GO:0016504">
    <property type="term" value="F:peptidase activator activity"/>
    <property type="evidence" value="ECO:0007669"/>
    <property type="project" value="InterPro"/>
</dbReference>